<dbReference type="Proteomes" id="UP000622687">
    <property type="component" value="Unassembled WGS sequence"/>
</dbReference>
<comment type="caution">
    <text evidence="4">The sequence shown here is derived from an EMBL/GenBank/DDBJ whole genome shotgun (WGS) entry which is preliminary data.</text>
</comment>
<dbReference type="PANTHER" id="PTHR30404:SF0">
    <property type="entry name" value="N-ACETYLMURAMOYL-L-ALANINE AMIDASE AMIC"/>
    <property type="match status" value="1"/>
</dbReference>
<dbReference type="Pfam" id="PF07532">
    <property type="entry name" value="Big_4"/>
    <property type="match status" value="1"/>
</dbReference>
<feature type="domain" description="MurNAc-LAA" evidence="3">
    <location>
        <begin position="194"/>
        <end position="307"/>
    </location>
</feature>
<accession>A0A934HRS2</accession>
<dbReference type="InterPro" id="IPR011081">
    <property type="entry name" value="Big_4"/>
</dbReference>
<evidence type="ECO:0000256" key="2">
    <source>
        <dbReference type="ARBA" id="ARBA00022801"/>
    </source>
</evidence>
<dbReference type="EMBL" id="JAEEGB010000011">
    <property type="protein sequence ID" value="MBI6873125.1"/>
    <property type="molecule type" value="Genomic_DNA"/>
</dbReference>
<dbReference type="InterPro" id="IPR002508">
    <property type="entry name" value="MurNAc-LAA_cat"/>
</dbReference>
<dbReference type="Pfam" id="PF13205">
    <property type="entry name" value="Big_5"/>
    <property type="match status" value="1"/>
</dbReference>
<keyword evidence="2" id="KW-0378">Hydrolase</keyword>
<gene>
    <name evidence="4" type="ORF">I6U51_10460</name>
</gene>
<protein>
    <submittedName>
        <fullName evidence="4">N-acetylmuramoyl-L-alanine amidase</fullName>
    </submittedName>
</protein>
<dbReference type="GO" id="GO:0008745">
    <property type="term" value="F:N-acetylmuramoyl-L-alanine amidase activity"/>
    <property type="evidence" value="ECO:0007669"/>
    <property type="project" value="InterPro"/>
</dbReference>
<sequence>MLLLIFSFFIKANVVHADGVYNDKGTKTNIELDKSWTIRFNQKLDKNTIDSSLIMVTDESGQQIPVDLKLGSDESSIIVSPKGQYTYGKNYDLVIKDGIKGINKSNLAKPAKMKFSTKSSTVNNDQKLTVCIDAGHGGNDSGNVSVSGIKEKDVDLSVALKVGKILQDNGVNVIYTRQSDSITWSKDNDLKPRFDIANNGKADFFVSIHCNSVPNNSSANGVETYYNDSDAIGQKLAQAIQDGLVKDTGLTNRGIKVGLAQHEILRGASGNAVMVQLGFMSNQQEGDLLGTSDFQNKSASAIANGIIKSLSLKNQSNLKISSIADTPVSVAVGSNYTLPLAVTATMSDGSTKKVNVIWDSKDVDTSKEGTFTYKGTVAGYSGSVSLILTVFSKPDTSDNNVVCIDPGHGIGKDTGATGISGLQEDDVTLSVGLKVGKILEDRGVKVVYTRTEDQRSVPMSVTESLQKRCDISNNANAKYFVSIHCNSFEVDSANGTETLRNESNSESERLATAIQKNIISGVGTYNRGLKDGNWLYVVKNTNSPAVLTELGFLTNPNDAEKLASDSYRQKYAEAIANGILECLGK</sequence>
<dbReference type="CDD" id="cd02696">
    <property type="entry name" value="MurNAc-LAA"/>
    <property type="match status" value="2"/>
</dbReference>
<dbReference type="AlphaFoldDB" id="A0A934HRS2"/>
<reference evidence="4" key="1">
    <citation type="submission" date="2020-12" db="EMBL/GenBank/DDBJ databases">
        <title>Clostridium thailandense sp. nov., a novel acetogenic bacterium isolated from peat land soil in Thailand.</title>
        <authorList>
            <person name="Chaikitkaew S."/>
            <person name="Birkeland N.K."/>
        </authorList>
    </citation>
    <scope>NUCLEOTIDE SEQUENCE</scope>
    <source>
        <strain evidence="4">DSM 17425</strain>
    </source>
</reference>
<dbReference type="GO" id="GO:0030288">
    <property type="term" value="C:outer membrane-bounded periplasmic space"/>
    <property type="evidence" value="ECO:0007669"/>
    <property type="project" value="TreeGrafter"/>
</dbReference>
<organism evidence="4 5">
    <name type="scientific">Clostridium aciditolerans</name>
    <dbReference type="NCBI Taxonomy" id="339861"/>
    <lineage>
        <taxon>Bacteria</taxon>
        <taxon>Bacillati</taxon>
        <taxon>Bacillota</taxon>
        <taxon>Clostridia</taxon>
        <taxon>Eubacteriales</taxon>
        <taxon>Clostridiaceae</taxon>
        <taxon>Clostridium</taxon>
    </lineage>
</organism>
<dbReference type="Pfam" id="PF01520">
    <property type="entry name" value="Amidase_3"/>
    <property type="match status" value="2"/>
</dbReference>
<dbReference type="RefSeq" id="WP_211142599.1">
    <property type="nucleotide sequence ID" value="NZ_JAEEGB010000011.1"/>
</dbReference>
<evidence type="ECO:0000259" key="3">
    <source>
        <dbReference type="SMART" id="SM00646"/>
    </source>
</evidence>
<dbReference type="InterPro" id="IPR032812">
    <property type="entry name" value="SbsA_Ig"/>
</dbReference>
<dbReference type="Gene3D" id="2.60.40.1220">
    <property type="match status" value="1"/>
</dbReference>
<name>A0A934HRS2_9CLOT</name>
<keyword evidence="5" id="KW-1185">Reference proteome</keyword>
<evidence type="ECO:0000256" key="1">
    <source>
        <dbReference type="ARBA" id="ARBA00022729"/>
    </source>
</evidence>
<dbReference type="InterPro" id="IPR050695">
    <property type="entry name" value="N-acetylmuramoyl_amidase_3"/>
</dbReference>
<proteinExistence type="predicted"/>
<dbReference type="InterPro" id="IPR014755">
    <property type="entry name" value="Cu-Rt/internalin_Ig-like"/>
</dbReference>
<keyword evidence="1" id="KW-0732">Signal</keyword>
<dbReference type="SUPFAM" id="SSF53187">
    <property type="entry name" value="Zn-dependent exopeptidases"/>
    <property type="match status" value="2"/>
</dbReference>
<dbReference type="Gene3D" id="2.30.30.100">
    <property type="match status" value="1"/>
</dbReference>
<evidence type="ECO:0000313" key="5">
    <source>
        <dbReference type="Proteomes" id="UP000622687"/>
    </source>
</evidence>
<dbReference type="GO" id="GO:0009253">
    <property type="term" value="P:peptidoglycan catabolic process"/>
    <property type="evidence" value="ECO:0007669"/>
    <property type="project" value="InterPro"/>
</dbReference>
<dbReference type="PANTHER" id="PTHR30404">
    <property type="entry name" value="N-ACETYLMURAMOYL-L-ALANINE AMIDASE"/>
    <property type="match status" value="1"/>
</dbReference>
<dbReference type="SMART" id="SM00646">
    <property type="entry name" value="Ami_3"/>
    <property type="match status" value="2"/>
</dbReference>
<feature type="domain" description="MurNAc-LAA" evidence="3">
    <location>
        <begin position="469"/>
        <end position="580"/>
    </location>
</feature>
<evidence type="ECO:0000313" key="4">
    <source>
        <dbReference type="EMBL" id="MBI6873125.1"/>
    </source>
</evidence>
<dbReference type="Gene3D" id="3.40.630.40">
    <property type="entry name" value="Zn-dependent exopeptidases"/>
    <property type="match status" value="2"/>
</dbReference>